<dbReference type="GO" id="GO:0005743">
    <property type="term" value="C:mitochondrial inner membrane"/>
    <property type="evidence" value="ECO:0007669"/>
    <property type="project" value="UniProtKB-SubCell"/>
</dbReference>
<evidence type="ECO:0000256" key="5">
    <source>
        <dbReference type="ARBA" id="ARBA00022737"/>
    </source>
</evidence>
<evidence type="ECO:0000256" key="3">
    <source>
        <dbReference type="ARBA" id="ARBA00022448"/>
    </source>
</evidence>
<keyword evidence="6" id="KW-0999">Mitochondrion inner membrane</keyword>
<protein>
    <recommendedName>
        <fullName evidence="13">EF-hand domain-containing protein</fullName>
    </recommendedName>
</protein>
<name>A0AAV2TTZ2_CALDB</name>
<dbReference type="Pfam" id="PF00153">
    <property type="entry name" value="Mito_carr"/>
    <property type="match status" value="3"/>
</dbReference>
<dbReference type="PRINTS" id="PR00926">
    <property type="entry name" value="MITOCARRIER"/>
</dbReference>
<accession>A0AAV2TTZ2</accession>
<keyword evidence="5" id="KW-0677">Repeat</keyword>
<dbReference type="InterPro" id="IPR023395">
    <property type="entry name" value="MCP_dom_sf"/>
</dbReference>
<dbReference type="PROSITE" id="PS50920">
    <property type="entry name" value="SOLCAR"/>
    <property type="match status" value="3"/>
</dbReference>
<dbReference type="InterPro" id="IPR051028">
    <property type="entry name" value="Mito_Solute_Carrier"/>
</dbReference>
<feature type="domain" description="EF-hand" evidence="13">
    <location>
        <begin position="107"/>
        <end position="142"/>
    </location>
</feature>
<evidence type="ECO:0000313" key="14">
    <source>
        <dbReference type="EMBL" id="CAL5139376.1"/>
    </source>
</evidence>
<evidence type="ECO:0000256" key="12">
    <source>
        <dbReference type="PROSITE-ProRule" id="PRU00282"/>
    </source>
</evidence>
<keyword evidence="7" id="KW-0106">Calcium</keyword>
<evidence type="ECO:0000256" key="4">
    <source>
        <dbReference type="ARBA" id="ARBA00022692"/>
    </source>
</evidence>
<feature type="repeat" description="Solcar" evidence="12">
    <location>
        <begin position="542"/>
        <end position="630"/>
    </location>
</feature>
<dbReference type="Gene3D" id="1.10.238.10">
    <property type="entry name" value="EF-hand"/>
    <property type="match status" value="2"/>
</dbReference>
<comment type="caution">
    <text evidence="14">The sequence shown here is derived from an EMBL/GenBank/DDBJ whole genome shotgun (WGS) entry which is preliminary data.</text>
</comment>
<comment type="subcellular location">
    <subcellularLocation>
        <location evidence="1">Mitochondrion inner membrane</location>
        <topology evidence="1">Multi-pass membrane protein</topology>
    </subcellularLocation>
</comment>
<dbReference type="EMBL" id="CAXLJL010000600">
    <property type="protein sequence ID" value="CAL5139376.1"/>
    <property type="molecule type" value="Genomic_DNA"/>
</dbReference>
<dbReference type="PANTHER" id="PTHR45678">
    <property type="entry name" value="MITOCHONDRIAL 2-OXODICARBOXYLATE CARRIER 1-RELATED"/>
    <property type="match status" value="1"/>
</dbReference>
<keyword evidence="9" id="KW-0496">Mitochondrion</keyword>
<reference evidence="14" key="1">
    <citation type="submission" date="2024-06" db="EMBL/GenBank/DDBJ databases">
        <authorList>
            <person name="Liu X."/>
            <person name="Lenzi L."/>
            <person name="Haldenby T S."/>
            <person name="Uol C."/>
        </authorList>
    </citation>
    <scope>NUCLEOTIDE SEQUENCE</scope>
</reference>
<evidence type="ECO:0000256" key="8">
    <source>
        <dbReference type="ARBA" id="ARBA00022989"/>
    </source>
</evidence>
<dbReference type="InterPro" id="IPR002048">
    <property type="entry name" value="EF_hand_dom"/>
</dbReference>
<gene>
    <name evidence="14" type="ORF">CDAUBV1_LOCUS14407</name>
</gene>
<dbReference type="PANTHER" id="PTHR45678:SF9">
    <property type="entry name" value="CALCIUM-BINDING MITOCHONDRIAL CARRIER PROTEIN ARALAR1"/>
    <property type="match status" value="1"/>
</dbReference>
<feature type="domain" description="EF-hand" evidence="13">
    <location>
        <begin position="178"/>
        <end position="213"/>
    </location>
</feature>
<dbReference type="InterPro" id="IPR018247">
    <property type="entry name" value="EF_Hand_1_Ca_BS"/>
</dbReference>
<feature type="repeat" description="Solcar" evidence="12">
    <location>
        <begin position="351"/>
        <end position="442"/>
    </location>
</feature>
<dbReference type="SUPFAM" id="SSF103506">
    <property type="entry name" value="Mitochondrial carrier"/>
    <property type="match status" value="1"/>
</dbReference>
<keyword evidence="10 12" id="KW-0472">Membrane</keyword>
<dbReference type="FunFam" id="1.50.40.10:FF:000004">
    <property type="entry name" value="Calcium-binding mitochondrial carrier protein Aralar1"/>
    <property type="match status" value="1"/>
</dbReference>
<keyword evidence="4 12" id="KW-0812">Transmembrane</keyword>
<evidence type="ECO:0000256" key="7">
    <source>
        <dbReference type="ARBA" id="ARBA00022837"/>
    </source>
</evidence>
<evidence type="ECO:0000256" key="1">
    <source>
        <dbReference type="ARBA" id="ARBA00004448"/>
    </source>
</evidence>
<sequence>MLLADVSAKIFIRMFQNGLLVYFRFLQLSHHTHGEFLRPVFLKYASVHSNGQQYMTAKDFVLRFLQLFDEADYNEVSANCIARAVDRTKDGLISFEEFAALEALLRTSDALYVLAFEIFDRKGSGHVSFDDFKEVFRLTNPYLCLPFDFDCDFVKLHFGGDRSRKVTFEDFTQIIHDVSDEHAVQAFRRLDKSDEGTISAADFFKVITLLKSHLLTQFVRENLLAATVQDDKHGRITFAYFMGFINLLSNMEMVKKIYTSRTHGDRTMELTKEEFLVEAQGFAQITPLEIKILYQLASLLRPDGRLSYEEISAIAPIKDGTLSYHNYASALQEHVQRRAQAPGSTMFLSVVESCYRFTLGSIAGSIGATVVYPIDLVKTRMQNQRTVSSIGELLYRSSWDCFKKVVRFEGPFGLYRGLGPQLVGVAPEKAIKLTVNDMVREHFTSSSGHIPLLVEIFAGGCAGASQVVFTNPLEIIKIRLQVAGEIANTRRTSAFSVIKELGFFGLYKGSRACFLRDIPFSAIYFTMYSNLKMKFADENGYNSPLSLLAAATISGAPAASLTTPADVIKTRLQVVARAGQTTYNGILDAARKIWREEGGWAFWKGAGARVFRSSPQFGVTLLTYEMLQRSLYVDFRGRKFATNDGIAHYDHPPPANPDHVGGFQFAQAVFSGIETKLGLCFPRSSANVSN</sequence>
<dbReference type="InterPro" id="IPR002067">
    <property type="entry name" value="MCP"/>
</dbReference>
<dbReference type="PROSITE" id="PS50222">
    <property type="entry name" value="EF_HAND_2"/>
    <property type="match status" value="2"/>
</dbReference>
<dbReference type="SUPFAM" id="SSF47473">
    <property type="entry name" value="EF-hand"/>
    <property type="match status" value="2"/>
</dbReference>
<evidence type="ECO:0000259" key="13">
    <source>
        <dbReference type="PROSITE" id="PS50222"/>
    </source>
</evidence>
<comment type="subunit">
    <text evidence="11">Homodimer (via N-terminus).</text>
</comment>
<evidence type="ECO:0000256" key="2">
    <source>
        <dbReference type="ARBA" id="ARBA00006375"/>
    </source>
</evidence>
<dbReference type="AlphaFoldDB" id="A0AAV2TTZ2"/>
<evidence type="ECO:0000313" key="15">
    <source>
        <dbReference type="Proteomes" id="UP001497525"/>
    </source>
</evidence>
<dbReference type="InterPro" id="IPR018108">
    <property type="entry name" value="MCP_transmembrane"/>
</dbReference>
<organism evidence="14 15">
    <name type="scientific">Calicophoron daubneyi</name>
    <name type="common">Rumen fluke</name>
    <name type="synonym">Paramphistomum daubneyi</name>
    <dbReference type="NCBI Taxonomy" id="300641"/>
    <lineage>
        <taxon>Eukaryota</taxon>
        <taxon>Metazoa</taxon>
        <taxon>Spiralia</taxon>
        <taxon>Lophotrochozoa</taxon>
        <taxon>Platyhelminthes</taxon>
        <taxon>Trematoda</taxon>
        <taxon>Digenea</taxon>
        <taxon>Plagiorchiida</taxon>
        <taxon>Pronocephalata</taxon>
        <taxon>Paramphistomoidea</taxon>
        <taxon>Paramphistomidae</taxon>
        <taxon>Calicophoron</taxon>
    </lineage>
</organism>
<dbReference type="GO" id="GO:0005509">
    <property type="term" value="F:calcium ion binding"/>
    <property type="evidence" value="ECO:0007669"/>
    <property type="project" value="InterPro"/>
</dbReference>
<dbReference type="GO" id="GO:0015183">
    <property type="term" value="F:L-aspartate transmembrane transporter activity"/>
    <property type="evidence" value="ECO:0007669"/>
    <property type="project" value="TreeGrafter"/>
</dbReference>
<dbReference type="Proteomes" id="UP001497525">
    <property type="component" value="Unassembled WGS sequence"/>
</dbReference>
<dbReference type="InterPro" id="IPR011992">
    <property type="entry name" value="EF-hand-dom_pair"/>
</dbReference>
<proteinExistence type="inferred from homology"/>
<comment type="similarity">
    <text evidence="2">Belongs to the mitochondrial carrier (TC 2.A.29) family.</text>
</comment>
<dbReference type="PROSITE" id="PS00018">
    <property type="entry name" value="EF_HAND_1"/>
    <property type="match status" value="1"/>
</dbReference>
<dbReference type="GO" id="GO:0043490">
    <property type="term" value="P:malate-aspartate shuttle"/>
    <property type="evidence" value="ECO:0007669"/>
    <property type="project" value="TreeGrafter"/>
</dbReference>
<evidence type="ECO:0000256" key="6">
    <source>
        <dbReference type="ARBA" id="ARBA00022792"/>
    </source>
</evidence>
<feature type="repeat" description="Solcar" evidence="12">
    <location>
        <begin position="450"/>
        <end position="534"/>
    </location>
</feature>
<keyword evidence="8" id="KW-1133">Transmembrane helix</keyword>
<evidence type="ECO:0000256" key="9">
    <source>
        <dbReference type="ARBA" id="ARBA00023128"/>
    </source>
</evidence>
<evidence type="ECO:0000256" key="10">
    <source>
        <dbReference type="ARBA" id="ARBA00023136"/>
    </source>
</evidence>
<keyword evidence="3" id="KW-0813">Transport</keyword>
<dbReference type="GO" id="GO:0005313">
    <property type="term" value="F:L-glutamate transmembrane transporter activity"/>
    <property type="evidence" value="ECO:0007669"/>
    <property type="project" value="TreeGrafter"/>
</dbReference>
<dbReference type="SMART" id="SM00054">
    <property type="entry name" value="EFh"/>
    <property type="match status" value="3"/>
</dbReference>
<dbReference type="Pfam" id="PF13833">
    <property type="entry name" value="EF-hand_8"/>
    <property type="match status" value="1"/>
</dbReference>
<dbReference type="Gene3D" id="1.50.40.10">
    <property type="entry name" value="Mitochondrial carrier domain"/>
    <property type="match status" value="1"/>
</dbReference>
<evidence type="ECO:0000256" key="11">
    <source>
        <dbReference type="ARBA" id="ARBA00038674"/>
    </source>
</evidence>